<dbReference type="PROSITE" id="PS51886">
    <property type="entry name" value="TLDC"/>
    <property type="match status" value="1"/>
</dbReference>
<dbReference type="Gene3D" id="3.30.710.10">
    <property type="entry name" value="Potassium Channel Kv1.1, Chain A"/>
    <property type="match status" value="1"/>
</dbReference>
<dbReference type="EMBL" id="KI297685">
    <property type="protein sequence ID" value="ERZ99796.1"/>
    <property type="molecule type" value="Genomic_DNA"/>
</dbReference>
<dbReference type="PROSITE" id="PS50097">
    <property type="entry name" value="BTB"/>
    <property type="match status" value="1"/>
</dbReference>
<dbReference type="HOGENOM" id="CLU_021542_1_0_1"/>
<gene>
    <name evidence="3" type="ORF">GLOINDRAFT_989</name>
</gene>
<dbReference type="InterPro" id="IPR006571">
    <property type="entry name" value="TLDc_dom"/>
</dbReference>
<feature type="domain" description="BTB" evidence="1">
    <location>
        <begin position="1"/>
        <end position="42"/>
    </location>
</feature>
<proteinExistence type="predicted"/>
<evidence type="ECO:0000313" key="3">
    <source>
        <dbReference type="EMBL" id="ERZ99796.1"/>
    </source>
</evidence>
<dbReference type="eggNOG" id="ENOG502RXR4">
    <property type="taxonomic scope" value="Eukaryota"/>
</dbReference>
<accession>U9SXE8</accession>
<dbReference type="InterPro" id="IPR000210">
    <property type="entry name" value="BTB/POZ_dom"/>
</dbReference>
<name>U9SXE8_RHIID</name>
<reference evidence="3" key="1">
    <citation type="submission" date="2013-07" db="EMBL/GenBank/DDBJ databases">
        <title>The genome of an arbuscular mycorrhizal fungus provides insights into the evolution of the oldest plant symbiosis.</title>
        <authorList>
            <consortium name="DOE Joint Genome Institute"/>
            <person name="Tisserant E."/>
            <person name="Malbreil M."/>
            <person name="Kuo A."/>
            <person name="Kohler A."/>
            <person name="Symeonidi A."/>
            <person name="Balestrini R."/>
            <person name="Charron P."/>
            <person name="Duensing N."/>
            <person name="Frei-dit-Frey N."/>
            <person name="Gianinazzi-Pearson V."/>
            <person name="Gilbert B."/>
            <person name="Handa Y."/>
            <person name="Hijri M."/>
            <person name="Kaul R."/>
            <person name="Kawaguchi M."/>
            <person name="Krajinski F."/>
            <person name="Lammers P."/>
            <person name="Lapierre D."/>
            <person name="Masclaux F.G."/>
            <person name="Murat C."/>
            <person name="Morin E."/>
            <person name="Ndikumana S."/>
            <person name="Pagni M."/>
            <person name="Petitpierre D."/>
            <person name="Requena N."/>
            <person name="Rosikiewicz P."/>
            <person name="Riley R."/>
            <person name="Saito K."/>
            <person name="San Clemente H."/>
            <person name="Shapiro H."/>
            <person name="van Tuinen D."/>
            <person name="Becard G."/>
            <person name="Bonfante P."/>
            <person name="Paszkowski U."/>
            <person name="Shachar-Hill Y."/>
            <person name="Young J.P."/>
            <person name="Sanders I.R."/>
            <person name="Henrissat B."/>
            <person name="Rensing S.A."/>
            <person name="Grigoriev I.V."/>
            <person name="Corradi N."/>
            <person name="Roux C."/>
            <person name="Martin F."/>
        </authorList>
    </citation>
    <scope>NUCLEOTIDE SEQUENCE</scope>
    <source>
        <strain evidence="3">DAOM 197198</strain>
    </source>
</reference>
<evidence type="ECO:0000259" key="2">
    <source>
        <dbReference type="PROSITE" id="PS51886"/>
    </source>
</evidence>
<dbReference type="Pfam" id="PF07534">
    <property type="entry name" value="TLD"/>
    <property type="match status" value="1"/>
</dbReference>
<feature type="domain" description="TLDc" evidence="2">
    <location>
        <begin position="61"/>
        <end position="229"/>
    </location>
</feature>
<evidence type="ECO:0008006" key="4">
    <source>
        <dbReference type="Google" id="ProtNLM"/>
    </source>
</evidence>
<dbReference type="AlphaFoldDB" id="U9SXE8"/>
<organism evidence="3">
    <name type="scientific">Rhizophagus irregularis (strain DAOM 181602 / DAOM 197198 / MUCL 43194)</name>
    <name type="common">Arbuscular mycorrhizal fungus</name>
    <name type="synonym">Glomus intraradices</name>
    <dbReference type="NCBI Taxonomy" id="747089"/>
    <lineage>
        <taxon>Eukaryota</taxon>
        <taxon>Fungi</taxon>
        <taxon>Fungi incertae sedis</taxon>
        <taxon>Mucoromycota</taxon>
        <taxon>Glomeromycotina</taxon>
        <taxon>Glomeromycetes</taxon>
        <taxon>Glomerales</taxon>
        <taxon>Glomeraceae</taxon>
        <taxon>Rhizophagus</taxon>
    </lineage>
</organism>
<dbReference type="InterPro" id="IPR011333">
    <property type="entry name" value="SKP1/BTB/POZ_sf"/>
</dbReference>
<sequence length="230" mass="26924">MLSTNKKKNDGTLVHIKLPNILPEIFQIILRYIYSGRISLEEYDTSDIIKILVAGSELDSKIITIQHAELISKLIDRLEITDEIENVYKFKLLLRESRDGFTREKFHDIYDNQFRTITIIKLDNSDEILGGYNPIKWESNDAGNYGTTEDNFIFSFENSDDIENYIFSRVKDEEFAILNYNHACSAFGKFDLCLIGKTVYCENDRYEKQISRKAADKFYVEDYEVFQILN</sequence>
<evidence type="ECO:0000259" key="1">
    <source>
        <dbReference type="PROSITE" id="PS50097"/>
    </source>
</evidence>
<protein>
    <recommendedName>
        <fullName evidence="4">TLDc domain-containing protein</fullName>
    </recommendedName>
</protein>
<dbReference type="SUPFAM" id="SSF54695">
    <property type="entry name" value="POZ domain"/>
    <property type="match status" value="1"/>
</dbReference>